<accession>A0A068EU44</accession>
<dbReference type="Proteomes" id="UP000027382">
    <property type="component" value="Segment"/>
</dbReference>
<dbReference type="OrthoDB" id="13613at10239"/>
<dbReference type="EMBL" id="KF554508">
    <property type="protein sequence ID" value="AID50511.1"/>
    <property type="molecule type" value="Genomic_DNA"/>
</dbReference>
<dbReference type="Pfam" id="PF13814">
    <property type="entry name" value="Replic_Relax"/>
    <property type="match status" value="1"/>
</dbReference>
<evidence type="ECO:0000313" key="2">
    <source>
        <dbReference type="Proteomes" id="UP000027382"/>
    </source>
</evidence>
<name>A0A068EU44_9CAUD</name>
<evidence type="ECO:0000313" key="1">
    <source>
        <dbReference type="EMBL" id="AID50511.1"/>
    </source>
</evidence>
<protein>
    <submittedName>
        <fullName evidence="1">Uncharacterized protein</fullName>
    </submittedName>
</protein>
<organism evidence="1 2">
    <name type="scientific">Bacillus phage CP-51</name>
    <dbReference type="NCBI Taxonomy" id="1391188"/>
    <lineage>
        <taxon>Viruses</taxon>
        <taxon>Duplodnaviria</taxon>
        <taxon>Heunggongvirae</taxon>
        <taxon>Uroviricota</taxon>
        <taxon>Caudoviricetes</taxon>
        <taxon>Herelleviridae</taxon>
        <taxon>Spounavirinae</taxon>
        <taxon>Siminovitchvirus</taxon>
        <taxon>Siminovitchvirus CP51</taxon>
    </lineage>
</organism>
<proteinExistence type="predicted"/>
<reference evidence="1" key="1">
    <citation type="journal article" date="2014" name="Virology">
        <title>The odd one out: Bacillus ACT bacteriophage CP-51 exhibits unusual properties compared to related Spounavirinae W.Ph. and Bastille.</title>
        <authorList>
            <person name="Klumpp J."/>
            <person name="Schmuki M."/>
            <person name="Sozhamannan S."/>
            <person name="Beyer W."/>
            <person name="Fouts D.E."/>
            <person name="Bernbach V."/>
            <person name="Calendar R."/>
            <person name="Loessner M.J."/>
        </authorList>
    </citation>
    <scope>NUCLEOTIDE SEQUENCE [LARGE SCALE GENOMIC DNA]</scope>
</reference>
<dbReference type="KEGG" id="vg:22277019"/>
<dbReference type="RefSeq" id="YP_009099120.1">
    <property type="nucleotide sequence ID" value="NC_025423.1"/>
</dbReference>
<sequence>MMMDWRKVDMKGIYKRPEVKQITKEWVYNNCNNITERDMGLLRLLADKRVLKRDQIQRLYPEFASTERLNNRLKILFNKHVIDRVVPPVPLGQGSAQQHICIDRAGIILLDMERYSKPIKYDSSGQRILVDGFHHRVAINECECLIQEILRELGGEMIYYETEEKCHFNDSYIKPDIVCIFKCKGKGYGFCIEVDMGTERLPIIKNKIDNYKDYYVSKQWAKKEWARVFKNPTFPRVLLLTRNGFTKRVNEMRNYTHGSMVRFLSGTHEDFTNIINSILKGSL</sequence>
<dbReference type="GeneID" id="22277019"/>
<dbReference type="InterPro" id="IPR025855">
    <property type="entry name" value="Replic_Relax"/>
</dbReference>
<keyword evidence="2" id="KW-1185">Reference proteome</keyword>